<evidence type="ECO:0000256" key="5">
    <source>
        <dbReference type="ARBA" id="ARBA00022989"/>
    </source>
</evidence>
<evidence type="ECO:0000256" key="2">
    <source>
        <dbReference type="ARBA" id="ARBA00022617"/>
    </source>
</evidence>
<dbReference type="SUPFAM" id="SSF46626">
    <property type="entry name" value="Cytochrome c"/>
    <property type="match status" value="1"/>
</dbReference>
<evidence type="ECO:0000256" key="6">
    <source>
        <dbReference type="ARBA" id="ARBA00023004"/>
    </source>
</evidence>
<comment type="subcellular location">
    <subcellularLocation>
        <location evidence="1">Membrane</location>
    </subcellularLocation>
</comment>
<keyword evidence="4" id="KW-0479">Metal-binding</keyword>
<evidence type="ECO:0000256" key="1">
    <source>
        <dbReference type="ARBA" id="ARBA00004370"/>
    </source>
</evidence>
<evidence type="ECO:0000256" key="7">
    <source>
        <dbReference type="ARBA" id="ARBA00023136"/>
    </source>
</evidence>
<dbReference type="EMBL" id="UOFA01000339">
    <property type="protein sequence ID" value="VAW47364.1"/>
    <property type="molecule type" value="Genomic_DNA"/>
</dbReference>
<gene>
    <name evidence="8" type="ORF">MNBD_GAMMA02-120</name>
</gene>
<keyword evidence="2" id="KW-0349">Heme</keyword>
<keyword evidence="3" id="KW-0812">Transmembrane</keyword>
<organism evidence="8">
    <name type="scientific">hydrothermal vent metagenome</name>
    <dbReference type="NCBI Taxonomy" id="652676"/>
    <lineage>
        <taxon>unclassified sequences</taxon>
        <taxon>metagenomes</taxon>
        <taxon>ecological metagenomes</taxon>
    </lineage>
</organism>
<keyword evidence="7" id="KW-0472">Membrane</keyword>
<evidence type="ECO:0000256" key="4">
    <source>
        <dbReference type="ARBA" id="ARBA00022723"/>
    </source>
</evidence>
<name>A0A3B0WUJ7_9ZZZZ</name>
<feature type="non-terminal residue" evidence="8">
    <location>
        <position position="125"/>
    </location>
</feature>
<accession>A0A3B0WUJ7</accession>
<protein>
    <submittedName>
        <fullName evidence="8">Ubiquinol-cytochrome C reductase, cytochrome C1 subunit</fullName>
    </submittedName>
</protein>
<dbReference type="GO" id="GO:0046872">
    <property type="term" value="F:metal ion binding"/>
    <property type="evidence" value="ECO:0007669"/>
    <property type="project" value="UniProtKB-KW"/>
</dbReference>
<dbReference type="AlphaFoldDB" id="A0A3B0WUJ7"/>
<evidence type="ECO:0000256" key="3">
    <source>
        <dbReference type="ARBA" id="ARBA00022692"/>
    </source>
</evidence>
<keyword evidence="6" id="KW-0408">Iron</keyword>
<dbReference type="GO" id="GO:0009055">
    <property type="term" value="F:electron transfer activity"/>
    <property type="evidence" value="ECO:0007669"/>
    <property type="project" value="InterPro"/>
</dbReference>
<dbReference type="PANTHER" id="PTHR10266">
    <property type="entry name" value="CYTOCHROME C1"/>
    <property type="match status" value="1"/>
</dbReference>
<dbReference type="InterPro" id="IPR002326">
    <property type="entry name" value="Cyt_c1"/>
</dbReference>
<dbReference type="PANTHER" id="PTHR10266:SF3">
    <property type="entry name" value="CYTOCHROME C1, HEME PROTEIN, MITOCHONDRIAL"/>
    <property type="match status" value="1"/>
</dbReference>
<dbReference type="Gene3D" id="1.10.760.10">
    <property type="entry name" value="Cytochrome c-like domain"/>
    <property type="match status" value="1"/>
</dbReference>
<dbReference type="Pfam" id="PF02167">
    <property type="entry name" value="Cytochrom_C1"/>
    <property type="match status" value="1"/>
</dbReference>
<dbReference type="GO" id="GO:0020037">
    <property type="term" value="F:heme binding"/>
    <property type="evidence" value="ECO:0007669"/>
    <property type="project" value="InterPro"/>
</dbReference>
<sequence>MKKIVFILISMMATSWVSAAGGGAVGEKAHTNIRSVDSLRSGAKTFMNYCMGCHSMDYQRYNRVAEDLGLNEDEMMNGLVLTDAKFTDKMTIAMTSEQSSAWFNKAVAPDLTVIAKARGVDWLFN</sequence>
<reference evidence="8" key="1">
    <citation type="submission" date="2018-06" db="EMBL/GenBank/DDBJ databases">
        <authorList>
            <person name="Zhirakovskaya E."/>
        </authorList>
    </citation>
    <scope>NUCLEOTIDE SEQUENCE</scope>
</reference>
<dbReference type="GO" id="GO:0016020">
    <property type="term" value="C:membrane"/>
    <property type="evidence" value="ECO:0007669"/>
    <property type="project" value="UniProtKB-SubCell"/>
</dbReference>
<proteinExistence type="predicted"/>
<dbReference type="InterPro" id="IPR036909">
    <property type="entry name" value="Cyt_c-like_dom_sf"/>
</dbReference>
<keyword evidence="5" id="KW-1133">Transmembrane helix</keyword>
<evidence type="ECO:0000313" key="8">
    <source>
        <dbReference type="EMBL" id="VAW47364.1"/>
    </source>
</evidence>